<evidence type="ECO:0000313" key="1">
    <source>
        <dbReference type="EMBL" id="GEK29641.1"/>
    </source>
</evidence>
<dbReference type="EMBL" id="BJUD01000086">
    <property type="protein sequence ID" value="GEK29641.1"/>
    <property type="molecule type" value="Genomic_DNA"/>
</dbReference>
<gene>
    <name evidence="2" type="ORF">IV55_GL001066</name>
    <name evidence="1" type="ORF">LSI01_19520</name>
</gene>
<dbReference type="Proteomes" id="UP000051139">
    <property type="component" value="Unassembled WGS sequence"/>
</dbReference>
<keyword evidence="3" id="KW-1185">Reference proteome</keyword>
<evidence type="ECO:0000313" key="2">
    <source>
        <dbReference type="EMBL" id="KRN93243.1"/>
    </source>
</evidence>
<reference evidence="2 3" key="1">
    <citation type="journal article" date="2015" name="Genome Announc.">
        <title>Expanding the biotechnology potential of lactobacilli through comparative genomics of 213 strains and associated genera.</title>
        <authorList>
            <person name="Sun Z."/>
            <person name="Harris H.M."/>
            <person name="McCann A."/>
            <person name="Guo C."/>
            <person name="Argimon S."/>
            <person name="Zhang W."/>
            <person name="Yang X."/>
            <person name="Jeffery I.B."/>
            <person name="Cooney J.C."/>
            <person name="Kagawa T.F."/>
            <person name="Liu W."/>
            <person name="Song Y."/>
            <person name="Salvetti E."/>
            <person name="Wrobel A."/>
            <person name="Rasinkangas P."/>
            <person name="Parkhill J."/>
            <person name="Rea M.C."/>
            <person name="O'Sullivan O."/>
            <person name="Ritari J."/>
            <person name="Douillard F.P."/>
            <person name="Paul Ross R."/>
            <person name="Yang R."/>
            <person name="Briner A.E."/>
            <person name="Felis G.E."/>
            <person name="de Vos W.M."/>
            <person name="Barrangou R."/>
            <person name="Klaenhammer T.R."/>
            <person name="Caufield P.W."/>
            <person name="Cui Y."/>
            <person name="Zhang H."/>
            <person name="O'Toole P.W."/>
        </authorList>
    </citation>
    <scope>NUCLEOTIDE SEQUENCE [LARGE SCALE GENOMIC DNA]</scope>
    <source>
        <strain evidence="2 3">DSM 22696</strain>
    </source>
</reference>
<organism evidence="2 3">
    <name type="scientific">Furfurilactobacillus siliginis</name>
    <dbReference type="NCBI Taxonomy" id="348151"/>
    <lineage>
        <taxon>Bacteria</taxon>
        <taxon>Bacillati</taxon>
        <taxon>Bacillota</taxon>
        <taxon>Bacilli</taxon>
        <taxon>Lactobacillales</taxon>
        <taxon>Lactobacillaceae</taxon>
        <taxon>Furfurilactobacillus</taxon>
    </lineage>
</organism>
<accession>A0A0R2KUR6</accession>
<reference evidence="1 4" key="2">
    <citation type="submission" date="2019-07" db="EMBL/GenBank/DDBJ databases">
        <title>Whole genome shotgun sequence of Lactobacillus siliginis NBRC 101315.</title>
        <authorList>
            <person name="Hosoyama A."/>
            <person name="Uohara A."/>
            <person name="Ohji S."/>
            <person name="Ichikawa N."/>
        </authorList>
    </citation>
    <scope>NUCLEOTIDE SEQUENCE [LARGE SCALE GENOMIC DNA]</scope>
    <source>
        <strain evidence="1 4">NBRC 101315</strain>
    </source>
</reference>
<protein>
    <submittedName>
        <fullName evidence="2">Uncharacterized protein</fullName>
    </submittedName>
</protein>
<sequence length="64" mass="6861">MENPVVHDIKEDLLSISPEKILTNNLSAVADALTDASVSGDREKISKLAISGRSLLSAIEKLSR</sequence>
<evidence type="ECO:0000313" key="4">
    <source>
        <dbReference type="Proteomes" id="UP000321429"/>
    </source>
</evidence>
<dbReference type="EMBL" id="JQCB01000029">
    <property type="protein sequence ID" value="KRN93243.1"/>
    <property type="molecule type" value="Genomic_DNA"/>
</dbReference>
<dbReference type="Proteomes" id="UP000321429">
    <property type="component" value="Unassembled WGS sequence"/>
</dbReference>
<dbReference type="RefSeq" id="WP_057811760.1">
    <property type="nucleotide sequence ID" value="NZ_BJUD01000086.1"/>
</dbReference>
<comment type="caution">
    <text evidence="2">The sequence shown here is derived from an EMBL/GenBank/DDBJ whole genome shotgun (WGS) entry which is preliminary data.</text>
</comment>
<name>A0A0R2KUR6_9LACO</name>
<proteinExistence type="predicted"/>
<evidence type="ECO:0000313" key="3">
    <source>
        <dbReference type="Proteomes" id="UP000051139"/>
    </source>
</evidence>
<dbReference type="STRING" id="348151.IV55_GL001066"/>
<dbReference type="AlphaFoldDB" id="A0A0R2KUR6"/>
<dbReference type="PATRIC" id="fig|348151.3.peg.1094"/>